<organism evidence="2 3">
    <name type="scientific">Elysia crispata</name>
    <name type="common">lettuce slug</name>
    <dbReference type="NCBI Taxonomy" id="231223"/>
    <lineage>
        <taxon>Eukaryota</taxon>
        <taxon>Metazoa</taxon>
        <taxon>Spiralia</taxon>
        <taxon>Lophotrochozoa</taxon>
        <taxon>Mollusca</taxon>
        <taxon>Gastropoda</taxon>
        <taxon>Heterobranchia</taxon>
        <taxon>Euthyneura</taxon>
        <taxon>Panpulmonata</taxon>
        <taxon>Sacoglossa</taxon>
        <taxon>Placobranchoidea</taxon>
        <taxon>Plakobranchidae</taxon>
        <taxon>Elysia</taxon>
    </lineage>
</organism>
<evidence type="ECO:0000313" key="3">
    <source>
        <dbReference type="Proteomes" id="UP001283361"/>
    </source>
</evidence>
<dbReference type="EMBL" id="JAWDGP010001092">
    <property type="protein sequence ID" value="KAK3794811.1"/>
    <property type="molecule type" value="Genomic_DNA"/>
</dbReference>
<sequence length="106" mass="11342">METGPSPLQFQNKEVNPQLASFAASWPCLKTTLASPESTGVRRRAENTAASSADGRTNINKLVTHAGTKDRARDSTSASDAMTPRHIRRAKTSGTPCSTICVVRVN</sequence>
<name>A0AAE1AWV6_9GAST</name>
<reference evidence="2" key="1">
    <citation type="journal article" date="2023" name="G3 (Bethesda)">
        <title>A reference genome for the long-term kleptoplast-retaining sea slug Elysia crispata morphotype clarki.</title>
        <authorList>
            <person name="Eastman K.E."/>
            <person name="Pendleton A.L."/>
            <person name="Shaikh M.A."/>
            <person name="Suttiyut T."/>
            <person name="Ogas R."/>
            <person name="Tomko P."/>
            <person name="Gavelis G."/>
            <person name="Widhalm J.R."/>
            <person name="Wisecaver J.H."/>
        </authorList>
    </citation>
    <scope>NUCLEOTIDE SEQUENCE</scope>
    <source>
        <strain evidence="2">ECLA1</strain>
    </source>
</reference>
<accession>A0AAE1AWV6</accession>
<comment type="caution">
    <text evidence="2">The sequence shown here is derived from an EMBL/GenBank/DDBJ whole genome shotgun (WGS) entry which is preliminary data.</text>
</comment>
<dbReference type="Proteomes" id="UP001283361">
    <property type="component" value="Unassembled WGS sequence"/>
</dbReference>
<protein>
    <submittedName>
        <fullName evidence="2">Uncharacterized protein</fullName>
    </submittedName>
</protein>
<feature type="compositionally biased region" description="Polar residues" evidence="1">
    <location>
        <begin position="48"/>
        <end position="61"/>
    </location>
</feature>
<feature type="region of interest" description="Disordered" evidence="1">
    <location>
        <begin position="36"/>
        <end position="93"/>
    </location>
</feature>
<evidence type="ECO:0000313" key="2">
    <source>
        <dbReference type="EMBL" id="KAK3794811.1"/>
    </source>
</evidence>
<evidence type="ECO:0000256" key="1">
    <source>
        <dbReference type="SAM" id="MobiDB-lite"/>
    </source>
</evidence>
<dbReference type="AlphaFoldDB" id="A0AAE1AWV6"/>
<proteinExistence type="predicted"/>
<keyword evidence="3" id="KW-1185">Reference proteome</keyword>
<gene>
    <name evidence="2" type="ORF">RRG08_054450</name>
</gene>